<dbReference type="Proteomes" id="UP000006727">
    <property type="component" value="Chromosome 17"/>
</dbReference>
<evidence type="ECO:0000313" key="2">
    <source>
        <dbReference type="EnsemblPlants" id="PAC:32905900.CDS.1"/>
    </source>
</evidence>
<sequence>MNAGLEFNENQVGNKKLEPIVKTSMYVVSFKFMGMEVEFKSKPYLLHKDDNLKDLEIAGQQRHM</sequence>
<dbReference type="EnsemblPlants" id="Pp3c17_8820V3.2">
    <property type="protein sequence ID" value="PAC:32905901.CDS.1"/>
    <property type="gene ID" value="Pp3c17_8820"/>
</dbReference>
<accession>A0A2K1J368</accession>
<reference evidence="1 3" key="2">
    <citation type="journal article" date="2018" name="Plant J.">
        <title>The Physcomitrella patens chromosome-scale assembly reveals moss genome structure and evolution.</title>
        <authorList>
            <person name="Lang D."/>
            <person name="Ullrich K.K."/>
            <person name="Murat F."/>
            <person name="Fuchs J."/>
            <person name="Jenkins J."/>
            <person name="Haas F.B."/>
            <person name="Piednoel M."/>
            <person name="Gundlach H."/>
            <person name="Van Bel M."/>
            <person name="Meyberg R."/>
            <person name="Vives C."/>
            <person name="Morata J."/>
            <person name="Symeonidi A."/>
            <person name="Hiss M."/>
            <person name="Muchero W."/>
            <person name="Kamisugi Y."/>
            <person name="Saleh O."/>
            <person name="Blanc G."/>
            <person name="Decker E.L."/>
            <person name="van Gessel N."/>
            <person name="Grimwood J."/>
            <person name="Hayes R.D."/>
            <person name="Graham S.W."/>
            <person name="Gunter L.E."/>
            <person name="McDaniel S.F."/>
            <person name="Hoernstein S.N.W."/>
            <person name="Larsson A."/>
            <person name="Li F.W."/>
            <person name="Perroud P.F."/>
            <person name="Phillips J."/>
            <person name="Ranjan P."/>
            <person name="Rokshar D.S."/>
            <person name="Rothfels C.J."/>
            <person name="Schneider L."/>
            <person name="Shu S."/>
            <person name="Stevenson D.W."/>
            <person name="Thummler F."/>
            <person name="Tillich M."/>
            <person name="Villarreal Aguilar J.C."/>
            <person name="Widiez T."/>
            <person name="Wong G.K."/>
            <person name="Wymore A."/>
            <person name="Zhang Y."/>
            <person name="Zimmer A.D."/>
            <person name="Quatrano R.S."/>
            <person name="Mayer K.F.X."/>
            <person name="Goodstein D."/>
            <person name="Casacuberta J.M."/>
            <person name="Vandepoele K."/>
            <person name="Reski R."/>
            <person name="Cuming A.C."/>
            <person name="Tuskan G.A."/>
            <person name="Maumus F."/>
            <person name="Salse J."/>
            <person name="Schmutz J."/>
            <person name="Rensing S.A."/>
        </authorList>
    </citation>
    <scope>NUCLEOTIDE SEQUENCE [LARGE SCALE GENOMIC DNA]</scope>
    <source>
        <strain evidence="2 3">cv. Gransden 2004</strain>
    </source>
</reference>
<dbReference type="EnsemblPlants" id="Pp3c17_8820V3.1">
    <property type="protein sequence ID" value="PAC:32905900.CDS.1"/>
    <property type="gene ID" value="Pp3c17_8820"/>
</dbReference>
<dbReference type="Gramene" id="Pp3c17_8820V3.1">
    <property type="protein sequence ID" value="PAC:32905900.CDS.1"/>
    <property type="gene ID" value="Pp3c17_8820"/>
</dbReference>
<proteinExistence type="predicted"/>
<organism evidence="1">
    <name type="scientific">Physcomitrium patens</name>
    <name type="common">Spreading-leaved earth moss</name>
    <name type="synonym">Physcomitrella patens</name>
    <dbReference type="NCBI Taxonomy" id="3218"/>
    <lineage>
        <taxon>Eukaryota</taxon>
        <taxon>Viridiplantae</taxon>
        <taxon>Streptophyta</taxon>
        <taxon>Embryophyta</taxon>
        <taxon>Bryophyta</taxon>
        <taxon>Bryophytina</taxon>
        <taxon>Bryopsida</taxon>
        <taxon>Funariidae</taxon>
        <taxon>Funariales</taxon>
        <taxon>Funariaceae</taxon>
        <taxon>Physcomitrium</taxon>
    </lineage>
</organism>
<evidence type="ECO:0000313" key="3">
    <source>
        <dbReference type="Proteomes" id="UP000006727"/>
    </source>
</evidence>
<keyword evidence="3" id="KW-1185">Reference proteome</keyword>
<dbReference type="AlphaFoldDB" id="A0A2K1J368"/>
<name>A0A2K1J368_PHYPA</name>
<gene>
    <name evidence="1" type="ORF">PHYPA_021825</name>
</gene>
<dbReference type="InParanoid" id="A0A2K1J368"/>
<evidence type="ECO:0000313" key="1">
    <source>
        <dbReference type="EMBL" id="PNR35975.1"/>
    </source>
</evidence>
<reference evidence="2" key="3">
    <citation type="submission" date="2020-12" db="UniProtKB">
        <authorList>
            <consortium name="EnsemblPlants"/>
        </authorList>
    </citation>
    <scope>IDENTIFICATION</scope>
</reference>
<dbReference type="Gramene" id="Pp3c17_8820V3.2">
    <property type="protein sequence ID" value="PAC:32905901.CDS.1"/>
    <property type="gene ID" value="Pp3c17_8820"/>
</dbReference>
<protein>
    <submittedName>
        <fullName evidence="1 2">Uncharacterized protein</fullName>
    </submittedName>
</protein>
<dbReference type="EMBL" id="ABEU02000017">
    <property type="protein sequence ID" value="PNR35975.1"/>
    <property type="molecule type" value="Genomic_DNA"/>
</dbReference>
<reference evidence="1 3" key="1">
    <citation type="journal article" date="2008" name="Science">
        <title>The Physcomitrella genome reveals evolutionary insights into the conquest of land by plants.</title>
        <authorList>
            <person name="Rensing S."/>
            <person name="Lang D."/>
            <person name="Zimmer A."/>
            <person name="Terry A."/>
            <person name="Salamov A."/>
            <person name="Shapiro H."/>
            <person name="Nishiyama T."/>
            <person name="Perroud P.-F."/>
            <person name="Lindquist E."/>
            <person name="Kamisugi Y."/>
            <person name="Tanahashi T."/>
            <person name="Sakakibara K."/>
            <person name="Fujita T."/>
            <person name="Oishi K."/>
            <person name="Shin-I T."/>
            <person name="Kuroki Y."/>
            <person name="Toyoda A."/>
            <person name="Suzuki Y."/>
            <person name="Hashimoto A."/>
            <person name="Yamaguchi K."/>
            <person name="Sugano A."/>
            <person name="Kohara Y."/>
            <person name="Fujiyama A."/>
            <person name="Anterola A."/>
            <person name="Aoki S."/>
            <person name="Ashton N."/>
            <person name="Barbazuk W.B."/>
            <person name="Barker E."/>
            <person name="Bennetzen J."/>
            <person name="Bezanilla M."/>
            <person name="Blankenship R."/>
            <person name="Cho S.H."/>
            <person name="Dutcher S."/>
            <person name="Estelle M."/>
            <person name="Fawcett J.A."/>
            <person name="Gundlach H."/>
            <person name="Hanada K."/>
            <person name="Heyl A."/>
            <person name="Hicks K.A."/>
            <person name="Hugh J."/>
            <person name="Lohr M."/>
            <person name="Mayer K."/>
            <person name="Melkozernov A."/>
            <person name="Murata T."/>
            <person name="Nelson D."/>
            <person name="Pils B."/>
            <person name="Prigge M."/>
            <person name="Reiss B."/>
            <person name="Renner T."/>
            <person name="Rombauts S."/>
            <person name="Rushton P."/>
            <person name="Sanderfoot A."/>
            <person name="Schween G."/>
            <person name="Shiu S.-H."/>
            <person name="Stueber K."/>
            <person name="Theodoulou F.L."/>
            <person name="Tu H."/>
            <person name="Van de Peer Y."/>
            <person name="Verrier P.J."/>
            <person name="Waters E."/>
            <person name="Wood A."/>
            <person name="Yang L."/>
            <person name="Cove D."/>
            <person name="Cuming A."/>
            <person name="Hasebe M."/>
            <person name="Lucas S."/>
            <person name="Mishler D.B."/>
            <person name="Reski R."/>
            <person name="Grigoriev I."/>
            <person name="Quatrano R.S."/>
            <person name="Boore J.L."/>
        </authorList>
    </citation>
    <scope>NUCLEOTIDE SEQUENCE [LARGE SCALE GENOMIC DNA]</scope>
    <source>
        <strain evidence="2 3">cv. Gransden 2004</strain>
    </source>
</reference>